<evidence type="ECO:0000313" key="2">
    <source>
        <dbReference type="WBParaSite" id="ES5_v2.g12274.t1"/>
    </source>
</evidence>
<dbReference type="Proteomes" id="UP000887579">
    <property type="component" value="Unplaced"/>
</dbReference>
<evidence type="ECO:0000313" key="1">
    <source>
        <dbReference type="Proteomes" id="UP000887579"/>
    </source>
</evidence>
<dbReference type="WBParaSite" id="ES5_v2.g12274.t1">
    <property type="protein sequence ID" value="ES5_v2.g12274.t1"/>
    <property type="gene ID" value="ES5_v2.g12274"/>
</dbReference>
<accession>A0AC34F598</accession>
<sequence>MDPELETDIGLDLDDGFCSTTSSGVVQTPKQGDFYQLTFPLSDDEDYLDDGIQDLLQQKVNRQSEELYELRSQLRGYSTSSDSAASDQHQGDGDFVRLQPLHSTNTHSGYLHVFNVPEFARVLIYELKPRIAKQLTHCLPAYLLLAGFRYYDREKDETAITGLFAAAQSVLKEIAVNSNDADILSLWLINTWRLFNLLRQYSSEENEEWSVQNTEKQNSHKITNFNVEPLRNQLKIRIEVFYQSFMKKTVEPLLSPKIVPGVLQHDSSQLLASSNGPSHSGLTRQLSKDVVVQRALDDLIALLNVVYNKLQAFGADTILIKQTFWQITKWICAQALNNLMFRKDLCKFEKAIQIKHNVSELQNWLYQKGLGDIRPVLEPLVQACHLLQSRKDEGNLETLCGEMTSELNAKQVVSILQHYTPSDGFEEDAIDMEFLIKVQTRLAARAAASGDDNEDKEKLILPGTFLQPFNCEPFVYSDVNLETLTLPPSLHLNNVARFA</sequence>
<protein>
    <submittedName>
        <fullName evidence="2">Dilute domain-containing protein</fullName>
    </submittedName>
</protein>
<organism evidence="1 2">
    <name type="scientific">Panagrolaimus sp. ES5</name>
    <dbReference type="NCBI Taxonomy" id="591445"/>
    <lineage>
        <taxon>Eukaryota</taxon>
        <taxon>Metazoa</taxon>
        <taxon>Ecdysozoa</taxon>
        <taxon>Nematoda</taxon>
        <taxon>Chromadorea</taxon>
        <taxon>Rhabditida</taxon>
        <taxon>Tylenchina</taxon>
        <taxon>Panagrolaimomorpha</taxon>
        <taxon>Panagrolaimoidea</taxon>
        <taxon>Panagrolaimidae</taxon>
        <taxon>Panagrolaimus</taxon>
    </lineage>
</organism>
<reference evidence="2" key="1">
    <citation type="submission" date="2022-11" db="UniProtKB">
        <authorList>
            <consortium name="WormBaseParasite"/>
        </authorList>
    </citation>
    <scope>IDENTIFICATION</scope>
</reference>
<proteinExistence type="predicted"/>
<name>A0AC34F598_9BILA</name>